<dbReference type="OMA" id="NMSHCNF"/>
<dbReference type="SMART" id="SM00382">
    <property type="entry name" value="AAA"/>
    <property type="match status" value="2"/>
</dbReference>
<evidence type="ECO:0000256" key="2">
    <source>
        <dbReference type="ARBA" id="ARBA00022737"/>
    </source>
</evidence>
<gene>
    <name evidence="7" type="primary">CD48E</name>
    <name evidence="7" type="ORF">NBO_915g0002</name>
</gene>
<dbReference type="InterPro" id="IPR027417">
    <property type="entry name" value="P-loop_NTPase"/>
</dbReference>
<dbReference type="HOGENOM" id="CLU_000688_8_5_1"/>
<dbReference type="AlphaFoldDB" id="R0KM67"/>
<dbReference type="PANTHER" id="PTHR23077">
    <property type="entry name" value="AAA-FAMILY ATPASE"/>
    <property type="match status" value="1"/>
</dbReference>
<dbReference type="Pfam" id="PF00004">
    <property type="entry name" value="AAA"/>
    <property type="match status" value="2"/>
</dbReference>
<dbReference type="GO" id="GO:0005634">
    <property type="term" value="C:nucleus"/>
    <property type="evidence" value="ECO:0007669"/>
    <property type="project" value="TreeGrafter"/>
</dbReference>
<dbReference type="InterPro" id="IPR003959">
    <property type="entry name" value="ATPase_AAA_core"/>
</dbReference>
<dbReference type="InterPro" id="IPR050168">
    <property type="entry name" value="AAA_ATPase_domain"/>
</dbReference>
<dbReference type="STRING" id="578461.R0KM67"/>
<comment type="similarity">
    <text evidence="1 5">Belongs to the AAA ATPase family.</text>
</comment>
<dbReference type="Gene3D" id="3.40.50.300">
    <property type="entry name" value="P-loop containing nucleotide triphosphate hydrolases"/>
    <property type="match status" value="2"/>
</dbReference>
<dbReference type="PANTHER" id="PTHR23077:SF171">
    <property type="entry name" value="NUCLEAR VALOSIN-CONTAINING PROTEIN-LIKE"/>
    <property type="match status" value="1"/>
</dbReference>
<protein>
    <submittedName>
        <fullName evidence="7">Cell division control protein 48 E</fullName>
    </submittedName>
</protein>
<dbReference type="InterPro" id="IPR041569">
    <property type="entry name" value="AAA_lid_3"/>
</dbReference>
<accession>R0KM67</accession>
<evidence type="ECO:0000313" key="8">
    <source>
        <dbReference type="Proteomes" id="UP000016927"/>
    </source>
</evidence>
<dbReference type="GO" id="GO:0042254">
    <property type="term" value="P:ribosome biogenesis"/>
    <property type="evidence" value="ECO:0007669"/>
    <property type="project" value="TreeGrafter"/>
</dbReference>
<dbReference type="GO" id="GO:0051301">
    <property type="term" value="P:cell division"/>
    <property type="evidence" value="ECO:0007669"/>
    <property type="project" value="UniProtKB-KW"/>
</dbReference>
<dbReference type="PROSITE" id="PS00674">
    <property type="entry name" value="AAA"/>
    <property type="match status" value="1"/>
</dbReference>
<evidence type="ECO:0000256" key="4">
    <source>
        <dbReference type="ARBA" id="ARBA00022840"/>
    </source>
</evidence>
<dbReference type="Pfam" id="PF17862">
    <property type="entry name" value="AAA_lid_3"/>
    <property type="match status" value="1"/>
</dbReference>
<feature type="domain" description="AAA+ ATPase" evidence="6">
    <location>
        <begin position="19"/>
        <end position="134"/>
    </location>
</feature>
<dbReference type="GO" id="GO:0005524">
    <property type="term" value="F:ATP binding"/>
    <property type="evidence" value="ECO:0007669"/>
    <property type="project" value="UniProtKB-KW"/>
</dbReference>
<dbReference type="VEuPathDB" id="MicrosporidiaDB:NBO_915g0002"/>
<dbReference type="GO" id="GO:0003723">
    <property type="term" value="F:RNA binding"/>
    <property type="evidence" value="ECO:0007669"/>
    <property type="project" value="TreeGrafter"/>
</dbReference>
<keyword evidence="7" id="KW-0132">Cell division</keyword>
<evidence type="ECO:0000259" key="6">
    <source>
        <dbReference type="SMART" id="SM00382"/>
    </source>
</evidence>
<dbReference type="Gene3D" id="1.10.8.60">
    <property type="match status" value="2"/>
</dbReference>
<keyword evidence="3 5" id="KW-0547">Nucleotide-binding</keyword>
<dbReference type="Proteomes" id="UP000016927">
    <property type="component" value="Unassembled WGS sequence"/>
</dbReference>
<sequence length="456" mass="51280">MQKKNAQNDVSAMLRRVFPPSTLLLHGASGVGKSFLINCISQEYKIPIIHGNYESERDIREVFRKAEAKENSILLFDKIDLVNDESDMKIIIQLAECLNNHRSRSIVIATAENPLNIHPSLRHFDNELLIKIPNISERSEILKVLLTKVNHSIVNVENISKITPGLVPRDLKRMIKSAASIAISKGRITLFLEDFEKAIDHMKKVGDTITFDDIGALQSVKDELSMSIILPSRYPDKFKRLGIVKPSGILLHGPPGCGKTLLARAVSNMSHCNFISVKGPELISKYVGDSEKEIRKLFDKAKQLQPCVVFFDEIDSLCSKRKGNEFGNRIVNQILTLLDGLDDRGEVYMIGATNRLNIIDEALLRPGRFDKIIEVPLPIFSESIEIFLKCIRKLPAEQFDPNELNLEGFSGADIAGIVKEAAIFCLKEDFESEEALISKKNFIDSINKHRAMKKTY</sequence>
<keyword evidence="4 5" id="KW-0067">ATP-binding</keyword>
<dbReference type="EMBL" id="KB909822">
    <property type="protein sequence ID" value="EOB11746.1"/>
    <property type="molecule type" value="Genomic_DNA"/>
</dbReference>
<evidence type="ECO:0000256" key="3">
    <source>
        <dbReference type="ARBA" id="ARBA00022741"/>
    </source>
</evidence>
<dbReference type="FunFam" id="3.40.50.300:FF:000018">
    <property type="entry name" value="Cell division control 48"/>
    <property type="match status" value="1"/>
</dbReference>
<proteinExistence type="inferred from homology"/>
<feature type="non-terminal residue" evidence="7">
    <location>
        <position position="456"/>
    </location>
</feature>
<keyword evidence="8" id="KW-1185">Reference proteome</keyword>
<feature type="domain" description="AAA+ ATPase" evidence="6">
    <location>
        <begin position="245"/>
        <end position="380"/>
    </location>
</feature>
<evidence type="ECO:0000256" key="1">
    <source>
        <dbReference type="ARBA" id="ARBA00006914"/>
    </source>
</evidence>
<dbReference type="InterPro" id="IPR003960">
    <property type="entry name" value="ATPase_AAA_CS"/>
</dbReference>
<keyword evidence="7" id="KW-0131">Cell cycle</keyword>
<dbReference type="InterPro" id="IPR003593">
    <property type="entry name" value="AAA+_ATPase"/>
</dbReference>
<dbReference type="GO" id="GO:0016887">
    <property type="term" value="F:ATP hydrolysis activity"/>
    <property type="evidence" value="ECO:0007669"/>
    <property type="project" value="InterPro"/>
</dbReference>
<dbReference type="GO" id="GO:1990275">
    <property type="term" value="F:preribosome binding"/>
    <property type="evidence" value="ECO:0007669"/>
    <property type="project" value="TreeGrafter"/>
</dbReference>
<evidence type="ECO:0000313" key="7">
    <source>
        <dbReference type="EMBL" id="EOB11746.1"/>
    </source>
</evidence>
<dbReference type="OrthoDB" id="27435at2759"/>
<reference evidence="7 8" key="1">
    <citation type="journal article" date="2013" name="BMC Genomics">
        <title>Comparative genomics of parasitic silkworm microsporidia reveal an association between genome expansion and host adaptation.</title>
        <authorList>
            <person name="Pan G."/>
            <person name="Xu J."/>
            <person name="Li T."/>
            <person name="Xia Q."/>
            <person name="Liu S.L."/>
            <person name="Zhang G."/>
            <person name="Li S."/>
            <person name="Li C."/>
            <person name="Liu H."/>
            <person name="Yang L."/>
            <person name="Liu T."/>
            <person name="Zhang X."/>
            <person name="Wu Z."/>
            <person name="Fan W."/>
            <person name="Dang X."/>
            <person name="Xiang H."/>
            <person name="Tao M."/>
            <person name="Li Y."/>
            <person name="Hu J."/>
            <person name="Li Z."/>
            <person name="Lin L."/>
            <person name="Luo J."/>
            <person name="Geng L."/>
            <person name="Wang L."/>
            <person name="Long M."/>
            <person name="Wan Y."/>
            <person name="He N."/>
            <person name="Zhang Z."/>
            <person name="Lu C."/>
            <person name="Keeling P.J."/>
            <person name="Wang J."/>
            <person name="Xiang Z."/>
            <person name="Zhou Z."/>
        </authorList>
    </citation>
    <scope>NUCLEOTIDE SEQUENCE [LARGE SCALE GENOMIC DNA]</scope>
    <source>
        <strain evidence="8">CQ1 / CVCC 102059</strain>
    </source>
</reference>
<name>R0KM67_NOSB1</name>
<organism evidence="7 8">
    <name type="scientific">Nosema bombycis (strain CQ1 / CVCC 102059)</name>
    <name type="common">Microsporidian parasite</name>
    <name type="synonym">Pebrine of silkworm</name>
    <dbReference type="NCBI Taxonomy" id="578461"/>
    <lineage>
        <taxon>Eukaryota</taxon>
        <taxon>Fungi</taxon>
        <taxon>Fungi incertae sedis</taxon>
        <taxon>Microsporidia</taxon>
        <taxon>Nosematidae</taxon>
        <taxon>Nosema</taxon>
    </lineage>
</organism>
<evidence type="ECO:0000256" key="5">
    <source>
        <dbReference type="RuleBase" id="RU003651"/>
    </source>
</evidence>
<dbReference type="SUPFAM" id="SSF52540">
    <property type="entry name" value="P-loop containing nucleoside triphosphate hydrolases"/>
    <property type="match status" value="2"/>
</dbReference>
<keyword evidence="2" id="KW-0677">Repeat</keyword>